<proteinExistence type="predicted"/>
<dbReference type="PANTHER" id="PTHR47160">
    <property type="entry name" value="PUTATIVE-RELATED"/>
    <property type="match status" value="1"/>
</dbReference>
<reference evidence="1" key="1">
    <citation type="submission" date="2006-10" db="EMBL/GenBank/DDBJ databases">
        <authorList>
            <person name="Amadeo P."/>
            <person name="Zhao Q."/>
            <person name="Wortman J."/>
            <person name="Fraser-Liggett C."/>
            <person name="Carlton J."/>
        </authorList>
    </citation>
    <scope>NUCLEOTIDE SEQUENCE</scope>
    <source>
        <strain evidence="1">G3</strain>
    </source>
</reference>
<organism evidence="1 2">
    <name type="scientific">Trichomonas vaginalis (strain ATCC PRA-98 / G3)</name>
    <dbReference type="NCBI Taxonomy" id="412133"/>
    <lineage>
        <taxon>Eukaryota</taxon>
        <taxon>Metamonada</taxon>
        <taxon>Parabasalia</taxon>
        <taxon>Trichomonadida</taxon>
        <taxon>Trichomonadidae</taxon>
        <taxon>Trichomonas</taxon>
    </lineage>
</organism>
<evidence type="ECO:0000313" key="1">
    <source>
        <dbReference type="EMBL" id="EAX68141.1"/>
    </source>
</evidence>
<dbReference type="InParanoid" id="A2HR26"/>
<reference evidence="1" key="2">
    <citation type="journal article" date="2007" name="Science">
        <title>Draft genome sequence of the sexually transmitted pathogen Trichomonas vaginalis.</title>
        <authorList>
            <person name="Carlton J.M."/>
            <person name="Hirt R.P."/>
            <person name="Silva J.C."/>
            <person name="Delcher A.L."/>
            <person name="Schatz M."/>
            <person name="Zhao Q."/>
            <person name="Wortman J.R."/>
            <person name="Bidwell S.L."/>
            <person name="Alsmark U.C.M."/>
            <person name="Besteiro S."/>
            <person name="Sicheritz-Ponten T."/>
            <person name="Noel C.J."/>
            <person name="Dacks J.B."/>
            <person name="Foster P.G."/>
            <person name="Simillion C."/>
            <person name="Van de Peer Y."/>
            <person name="Miranda-Saavedra D."/>
            <person name="Barton G.J."/>
            <person name="Westrop G.D."/>
            <person name="Mueller S."/>
            <person name="Dessi D."/>
            <person name="Fiori P.L."/>
            <person name="Ren Q."/>
            <person name="Paulsen I."/>
            <person name="Zhang H."/>
            <person name="Bastida-Corcuera F.D."/>
            <person name="Simoes-Barbosa A."/>
            <person name="Brown M.T."/>
            <person name="Hayes R.D."/>
            <person name="Mukherjee M."/>
            <person name="Okumura C.Y."/>
            <person name="Schneider R."/>
            <person name="Smith A.J."/>
            <person name="Vanacova S."/>
            <person name="Villalvazo M."/>
            <person name="Haas B.J."/>
            <person name="Pertea M."/>
            <person name="Feldblyum T.V."/>
            <person name="Utterback T.R."/>
            <person name="Shu C.L."/>
            <person name="Osoegawa K."/>
            <person name="de Jong P.J."/>
            <person name="Hrdy I."/>
            <person name="Horvathova L."/>
            <person name="Zubacova Z."/>
            <person name="Dolezal P."/>
            <person name="Malik S.B."/>
            <person name="Logsdon J.M. Jr."/>
            <person name="Henze K."/>
            <person name="Gupta A."/>
            <person name="Wang C.C."/>
            <person name="Dunne R.L."/>
            <person name="Upcroft J.A."/>
            <person name="Upcroft P."/>
            <person name="White O."/>
            <person name="Salzberg S.L."/>
            <person name="Tang P."/>
            <person name="Chiu C.-H."/>
            <person name="Lee Y.-S."/>
            <person name="Embley T.M."/>
            <person name="Coombs G.H."/>
            <person name="Mottram J.C."/>
            <person name="Tachezy J."/>
            <person name="Fraser-Liggett C.M."/>
            <person name="Johnson P.J."/>
        </authorList>
    </citation>
    <scope>NUCLEOTIDE SEQUENCE [LARGE SCALE GENOMIC DNA]</scope>
    <source>
        <strain evidence="1">G3</strain>
    </source>
</reference>
<sequence>MGKSSIFNQKRANFTDENKIFIREQSDKYQKSTSRDEKTNIIKQVLQYFNIKYAENESKAVRRYFSYIAVKNIPAVTGKYPDTIVRKDMLYSHDHTNIINSNNIERYYRCIDHSCQARYLVKIENSSVSEDLQKEHIPECRRFKKLQNEKNDLHKSMTLTEIYNKAMAKFSEDNGTFQQIKKFMTELAVGTDENPLN</sequence>
<accession>A2HR26</accession>
<dbReference type="VEuPathDB" id="TrichDB:TVAG_380530"/>
<name>A2HR26_TRIV3</name>
<gene>
    <name evidence="1" type="ORF">TVAG_380530</name>
</gene>
<dbReference type="Proteomes" id="UP000001542">
    <property type="component" value="Unassembled WGS sequence"/>
</dbReference>
<protein>
    <submittedName>
        <fullName evidence="1">Uncharacterized protein</fullName>
    </submittedName>
</protein>
<dbReference type="EMBL" id="DS141688">
    <property type="protein sequence ID" value="EAX68141.1"/>
    <property type="molecule type" value="Genomic_DNA"/>
</dbReference>
<evidence type="ECO:0000313" key="2">
    <source>
        <dbReference type="Proteomes" id="UP000001542"/>
    </source>
</evidence>
<keyword evidence="2" id="KW-1185">Reference proteome</keyword>
<dbReference type="PANTHER" id="PTHR47160:SF5">
    <property type="entry name" value="MULE TRANSPOSASE DOMAIN-CONTAINING PROTEIN"/>
    <property type="match status" value="1"/>
</dbReference>
<dbReference type="AlphaFoldDB" id="A2HR26"/>